<comment type="caution">
    <text evidence="2">The sequence shown here is derived from an EMBL/GenBank/DDBJ whole genome shotgun (WGS) entry which is preliminary data.</text>
</comment>
<reference evidence="2" key="1">
    <citation type="journal article" date="2023" name="Mol. Phylogenet. Evol.">
        <title>Genome-scale phylogeny and comparative genomics of the fungal order Sordariales.</title>
        <authorList>
            <person name="Hensen N."/>
            <person name="Bonometti L."/>
            <person name="Westerberg I."/>
            <person name="Brannstrom I.O."/>
            <person name="Guillou S."/>
            <person name="Cros-Aarteil S."/>
            <person name="Calhoun S."/>
            <person name="Haridas S."/>
            <person name="Kuo A."/>
            <person name="Mondo S."/>
            <person name="Pangilinan J."/>
            <person name="Riley R."/>
            <person name="LaButti K."/>
            <person name="Andreopoulos B."/>
            <person name="Lipzen A."/>
            <person name="Chen C."/>
            <person name="Yan M."/>
            <person name="Daum C."/>
            <person name="Ng V."/>
            <person name="Clum A."/>
            <person name="Steindorff A."/>
            <person name="Ohm R.A."/>
            <person name="Martin F."/>
            <person name="Silar P."/>
            <person name="Natvig D.O."/>
            <person name="Lalanne C."/>
            <person name="Gautier V."/>
            <person name="Ament-Velasquez S.L."/>
            <person name="Kruys A."/>
            <person name="Hutchinson M.I."/>
            <person name="Powell A.J."/>
            <person name="Barry K."/>
            <person name="Miller A.N."/>
            <person name="Grigoriev I.V."/>
            <person name="Debuchy R."/>
            <person name="Gladieux P."/>
            <person name="Hiltunen Thoren M."/>
            <person name="Johannesson H."/>
        </authorList>
    </citation>
    <scope>NUCLEOTIDE SEQUENCE</scope>
    <source>
        <strain evidence="2">CBS 958.72</strain>
    </source>
</reference>
<evidence type="ECO:0000313" key="2">
    <source>
        <dbReference type="EMBL" id="KAK3360984.1"/>
    </source>
</evidence>
<gene>
    <name evidence="2" type="ORF">B0T24DRAFT_692601</name>
</gene>
<evidence type="ECO:0000256" key="1">
    <source>
        <dbReference type="SAM" id="MobiDB-lite"/>
    </source>
</evidence>
<feature type="compositionally biased region" description="Basic and acidic residues" evidence="1">
    <location>
        <begin position="490"/>
        <end position="504"/>
    </location>
</feature>
<feature type="compositionally biased region" description="Basic and acidic residues" evidence="1">
    <location>
        <begin position="513"/>
        <end position="528"/>
    </location>
</feature>
<feature type="region of interest" description="Disordered" evidence="1">
    <location>
        <begin position="423"/>
        <end position="454"/>
    </location>
</feature>
<organism evidence="2 3">
    <name type="scientific">Lasiosphaeria ovina</name>
    <dbReference type="NCBI Taxonomy" id="92902"/>
    <lineage>
        <taxon>Eukaryota</taxon>
        <taxon>Fungi</taxon>
        <taxon>Dikarya</taxon>
        <taxon>Ascomycota</taxon>
        <taxon>Pezizomycotina</taxon>
        <taxon>Sordariomycetes</taxon>
        <taxon>Sordariomycetidae</taxon>
        <taxon>Sordariales</taxon>
        <taxon>Lasiosphaeriaceae</taxon>
        <taxon>Lasiosphaeria</taxon>
    </lineage>
</organism>
<feature type="compositionally biased region" description="Acidic residues" evidence="1">
    <location>
        <begin position="391"/>
        <end position="402"/>
    </location>
</feature>
<dbReference type="EMBL" id="JAULSN010000013">
    <property type="protein sequence ID" value="KAK3360984.1"/>
    <property type="molecule type" value="Genomic_DNA"/>
</dbReference>
<sequence>MDRNQAHLGQEDDLALGDIDGTGGDADDTRSIASEYIVPQTHKSAALGSLFRVTRGRFGNWELSKAELPVMYGFTGRLQSLGRQRGKWADHSALVFYGRGPGDVQEMLHTPDSTANETEATPLRFHFWLANGFVPFGPDAKYDVLSMLDSKDPKKILPEHILTQEGVSRRLPRHRRFALQKLGVSQELRNSAIALNETSWSAWRWVPAPPASENDKTRIWYDVPHLDEPKFDLQDVTRVLQALFSVDWHNWGYLISPTDDRGYWSKILHCAARFLGRDRDTWSYRVYNIDVGGGDFISHVVNFFESLECGAREKDTLKAVFDWSPAVGYHPVKTKEYVHFVMAIDARIPSGLEWAKVPLGALFVTSTAFRESVAALLRPLNAEPPNPENPTPEDAESEDEYADAYGGRSSTLSFSARSIAQSIFSPPSDKDSDEDSEAGDHSELALGPAGAAGGDQQTALVSKLVDMADGERIQNMVMERLMVEKLEKKVRKDEARRKEEEKKLERKKKRKEKKEEQTRQKEELEKKLDTTSGRAVCRNFTFDVVGTALTIRREHEALRVETTEDGWPFSVWEEQVVQEEESTTLLLTPTGGKMGGIPDRDVVLIALWAAARCILWLDSDSSASLMKFVNKLDRHVFVM</sequence>
<feature type="region of interest" description="Disordered" evidence="1">
    <location>
        <begin position="379"/>
        <end position="406"/>
    </location>
</feature>
<accession>A0AAE0MZ51</accession>
<dbReference type="AlphaFoldDB" id="A0AAE0MZ51"/>
<dbReference type="Proteomes" id="UP001287356">
    <property type="component" value="Unassembled WGS sequence"/>
</dbReference>
<proteinExistence type="predicted"/>
<evidence type="ECO:0000313" key="3">
    <source>
        <dbReference type="Proteomes" id="UP001287356"/>
    </source>
</evidence>
<reference evidence="2" key="2">
    <citation type="submission" date="2023-06" db="EMBL/GenBank/DDBJ databases">
        <authorList>
            <consortium name="Lawrence Berkeley National Laboratory"/>
            <person name="Haridas S."/>
            <person name="Hensen N."/>
            <person name="Bonometti L."/>
            <person name="Westerberg I."/>
            <person name="Brannstrom I.O."/>
            <person name="Guillou S."/>
            <person name="Cros-Aarteil S."/>
            <person name="Calhoun S."/>
            <person name="Kuo A."/>
            <person name="Mondo S."/>
            <person name="Pangilinan J."/>
            <person name="Riley R."/>
            <person name="Labutti K."/>
            <person name="Andreopoulos B."/>
            <person name="Lipzen A."/>
            <person name="Chen C."/>
            <person name="Yanf M."/>
            <person name="Daum C."/>
            <person name="Ng V."/>
            <person name="Clum A."/>
            <person name="Steindorff A."/>
            <person name="Ohm R."/>
            <person name="Martin F."/>
            <person name="Silar P."/>
            <person name="Natvig D."/>
            <person name="Lalanne C."/>
            <person name="Gautier V."/>
            <person name="Ament-Velasquez S.L."/>
            <person name="Kruys A."/>
            <person name="Hutchinson M.I."/>
            <person name="Powell A.J."/>
            <person name="Barry K."/>
            <person name="Miller A.N."/>
            <person name="Grigoriev I.V."/>
            <person name="Debuchy R."/>
            <person name="Gladieux P."/>
            <person name="Thoren M.H."/>
            <person name="Johannesson H."/>
        </authorList>
    </citation>
    <scope>NUCLEOTIDE SEQUENCE</scope>
    <source>
        <strain evidence="2">CBS 958.72</strain>
    </source>
</reference>
<protein>
    <submittedName>
        <fullName evidence="2">Uncharacterized protein</fullName>
    </submittedName>
</protein>
<feature type="region of interest" description="Disordered" evidence="1">
    <location>
        <begin position="490"/>
        <end position="528"/>
    </location>
</feature>
<feature type="region of interest" description="Disordered" evidence="1">
    <location>
        <begin position="1"/>
        <end position="22"/>
    </location>
</feature>
<keyword evidence="3" id="KW-1185">Reference proteome</keyword>
<name>A0AAE0MZ51_9PEZI</name>